<dbReference type="OrthoDB" id="660555at2759"/>
<dbReference type="GO" id="GO:0005085">
    <property type="term" value="F:guanyl-nucleotide exchange factor activity"/>
    <property type="evidence" value="ECO:0000318"/>
    <property type="project" value="GO_Central"/>
</dbReference>
<reference evidence="6 7" key="1">
    <citation type="journal article" date="2004" name="Science">
        <title>The Ashbya gossypii genome as a tool for mapping the ancient Saccharomyces cerevisiae genome.</title>
        <authorList>
            <person name="Dietrich F.S."/>
            <person name="Voegeli S."/>
            <person name="Brachat S."/>
            <person name="Lerch A."/>
            <person name="Gates K."/>
            <person name="Steiner S."/>
            <person name="Mohr C."/>
            <person name="Pohlmann R."/>
            <person name="Luedi P."/>
            <person name="Choi S."/>
            <person name="Wing R.A."/>
            <person name="Flavier A."/>
            <person name="Gaffney T.D."/>
            <person name="Philippsen P."/>
        </authorList>
    </citation>
    <scope>NUCLEOTIDE SEQUENCE [LARGE SCALE GENOMIC DNA]</scope>
    <source>
        <strain evidence="7">ATCC 10895 / CBS 109.51 / FGSC 9923 / NRRL Y-1056</strain>
    </source>
</reference>
<dbReference type="InterPro" id="IPR001180">
    <property type="entry name" value="CNH_dom"/>
</dbReference>
<feature type="compositionally biased region" description="Low complexity" evidence="2">
    <location>
        <begin position="129"/>
        <end position="142"/>
    </location>
</feature>
<dbReference type="InterPro" id="IPR057283">
    <property type="entry name" value="RGF3_WH"/>
</dbReference>
<proteinExistence type="predicted"/>
<dbReference type="EMBL" id="AE016818">
    <property type="protein sequence ID" value="AAS52794.2"/>
    <property type="molecule type" value="Genomic_DNA"/>
</dbReference>
<keyword evidence="1" id="KW-0344">Guanine-nucleotide releasing factor</keyword>
<dbReference type="InterPro" id="IPR052233">
    <property type="entry name" value="Rho-type_GEFs"/>
</dbReference>
<dbReference type="eggNOG" id="KOG4305">
    <property type="taxonomic scope" value="Eukaryota"/>
</dbReference>
<dbReference type="SMART" id="SM00233">
    <property type="entry name" value="PH"/>
    <property type="match status" value="1"/>
</dbReference>
<dbReference type="PROSITE" id="PS50219">
    <property type="entry name" value="CNH"/>
    <property type="match status" value="1"/>
</dbReference>
<evidence type="ECO:0000259" key="5">
    <source>
        <dbReference type="PROSITE" id="PS50219"/>
    </source>
</evidence>
<dbReference type="SMART" id="SM00325">
    <property type="entry name" value="RhoGEF"/>
    <property type="match status" value="1"/>
</dbReference>
<organism evidence="6 7">
    <name type="scientific">Eremothecium gossypii (strain ATCC 10895 / CBS 109.51 / FGSC 9923 / NRRL Y-1056)</name>
    <name type="common">Yeast</name>
    <name type="synonym">Ashbya gossypii</name>
    <dbReference type="NCBI Taxonomy" id="284811"/>
    <lineage>
        <taxon>Eukaryota</taxon>
        <taxon>Fungi</taxon>
        <taxon>Dikarya</taxon>
        <taxon>Ascomycota</taxon>
        <taxon>Saccharomycotina</taxon>
        <taxon>Saccharomycetes</taxon>
        <taxon>Saccharomycetales</taxon>
        <taxon>Saccharomycetaceae</taxon>
        <taxon>Eremothecium</taxon>
    </lineage>
</organism>
<evidence type="ECO:0000259" key="3">
    <source>
        <dbReference type="PROSITE" id="PS50003"/>
    </source>
</evidence>
<feature type="domain" description="DH" evidence="4">
    <location>
        <begin position="478"/>
        <end position="668"/>
    </location>
</feature>
<dbReference type="FunCoup" id="Q757A3">
    <property type="interactions" value="164"/>
</dbReference>
<feature type="domain" description="PH" evidence="3">
    <location>
        <begin position="721"/>
        <end position="879"/>
    </location>
</feature>
<accession>Q757A3</accession>
<dbReference type="HOGENOM" id="CLU_002884_0_0_1"/>
<gene>
    <name evidence="6" type="ORF">AGOS_AER110W</name>
</gene>
<dbReference type="Gene3D" id="2.30.29.30">
    <property type="entry name" value="Pleckstrin-homology domain (PH domain)/Phosphotyrosine-binding domain (PTB)"/>
    <property type="match status" value="1"/>
</dbReference>
<feature type="compositionally biased region" description="Basic and acidic residues" evidence="2">
    <location>
        <begin position="1"/>
        <end position="17"/>
    </location>
</feature>
<feature type="region of interest" description="Disordered" evidence="2">
    <location>
        <begin position="1"/>
        <end position="240"/>
    </location>
</feature>
<dbReference type="PANTHER" id="PTHR46572">
    <property type="entry name" value="RHO1 GDP-GTP EXCHANGE PROTEIN 1-RELATED"/>
    <property type="match status" value="1"/>
</dbReference>
<dbReference type="SMART" id="SM00036">
    <property type="entry name" value="CNH"/>
    <property type="match status" value="1"/>
</dbReference>
<reference evidence="7" key="2">
    <citation type="journal article" date="2013" name="G3 (Bethesda)">
        <title>Genomes of Ashbya fungi isolated from insects reveal four mating-type loci, numerous translocations, lack of transposons, and distinct gene duplications.</title>
        <authorList>
            <person name="Dietrich F.S."/>
            <person name="Voegeli S."/>
            <person name="Kuo S."/>
            <person name="Philippsen P."/>
        </authorList>
    </citation>
    <scope>GENOME REANNOTATION</scope>
    <source>
        <strain evidence="7">ATCC 10895 / CBS 109.51 / FGSC 9923 / NRRL Y-1056</strain>
    </source>
</reference>
<dbReference type="GO" id="GO:0071944">
    <property type="term" value="C:cell periphery"/>
    <property type="evidence" value="ECO:0000318"/>
    <property type="project" value="GO_Central"/>
</dbReference>
<dbReference type="GO" id="GO:1903338">
    <property type="term" value="P:regulation of cell wall organization or biogenesis"/>
    <property type="evidence" value="ECO:0000318"/>
    <property type="project" value="GO_Central"/>
</dbReference>
<dbReference type="SUPFAM" id="SSF48065">
    <property type="entry name" value="DBL homology domain (DH-domain)"/>
    <property type="match status" value="1"/>
</dbReference>
<feature type="compositionally biased region" description="Basic and acidic residues" evidence="2">
    <location>
        <begin position="91"/>
        <end position="102"/>
    </location>
</feature>
<dbReference type="Proteomes" id="UP000000591">
    <property type="component" value="Chromosome V"/>
</dbReference>
<dbReference type="InParanoid" id="Q757A3"/>
<dbReference type="STRING" id="284811.Q757A3"/>
<feature type="compositionally biased region" description="Low complexity" evidence="2">
    <location>
        <begin position="166"/>
        <end position="176"/>
    </location>
</feature>
<evidence type="ECO:0000313" key="6">
    <source>
        <dbReference type="EMBL" id="AAS52794.2"/>
    </source>
</evidence>
<dbReference type="GO" id="GO:0007264">
    <property type="term" value="P:small GTPase-mediated signal transduction"/>
    <property type="evidence" value="ECO:0000318"/>
    <property type="project" value="GO_Central"/>
</dbReference>
<dbReference type="GO" id="GO:0032153">
    <property type="term" value="C:cell division site"/>
    <property type="evidence" value="ECO:0000318"/>
    <property type="project" value="GO_Central"/>
</dbReference>
<dbReference type="InterPro" id="IPR000219">
    <property type="entry name" value="DH_dom"/>
</dbReference>
<dbReference type="InterPro" id="IPR035899">
    <property type="entry name" value="DBL_dom_sf"/>
</dbReference>
<dbReference type="RefSeq" id="NP_984970.2">
    <property type="nucleotide sequence ID" value="NM_210324.2"/>
</dbReference>
<dbReference type="PROSITE" id="PS50010">
    <property type="entry name" value="DH_2"/>
    <property type="match status" value="1"/>
</dbReference>
<dbReference type="GO" id="GO:0005737">
    <property type="term" value="C:cytoplasm"/>
    <property type="evidence" value="ECO:0000318"/>
    <property type="project" value="GO_Central"/>
</dbReference>
<evidence type="ECO:0000256" key="2">
    <source>
        <dbReference type="SAM" id="MobiDB-lite"/>
    </source>
</evidence>
<feature type="domain" description="CNH" evidence="5">
    <location>
        <begin position="938"/>
        <end position="1282"/>
    </location>
</feature>
<evidence type="ECO:0000259" key="4">
    <source>
        <dbReference type="PROSITE" id="PS50010"/>
    </source>
</evidence>
<dbReference type="SUPFAM" id="SSF50729">
    <property type="entry name" value="PH domain-like"/>
    <property type="match status" value="1"/>
</dbReference>
<name>Q757A3_EREGS</name>
<protein>
    <submittedName>
        <fullName evidence="6">AER110Wp</fullName>
    </submittedName>
</protein>
<dbReference type="Pfam" id="PF23582">
    <property type="entry name" value="WHD_RGF3"/>
    <property type="match status" value="1"/>
</dbReference>
<dbReference type="GeneID" id="4621175"/>
<dbReference type="PROSITE" id="PS50003">
    <property type="entry name" value="PH_DOMAIN"/>
    <property type="match status" value="1"/>
</dbReference>
<dbReference type="KEGG" id="ago:AGOS_AER110W"/>
<dbReference type="InterPro" id="IPR001849">
    <property type="entry name" value="PH_domain"/>
</dbReference>
<dbReference type="Pfam" id="PF00621">
    <property type="entry name" value="RhoGEF"/>
    <property type="match status" value="1"/>
</dbReference>
<dbReference type="Gene3D" id="1.20.900.10">
    <property type="entry name" value="Dbl homology (DH) domain"/>
    <property type="match status" value="1"/>
</dbReference>
<keyword evidence="7" id="KW-1185">Reference proteome</keyword>
<evidence type="ECO:0000313" key="7">
    <source>
        <dbReference type="Proteomes" id="UP000000591"/>
    </source>
</evidence>
<dbReference type="Pfam" id="PF00780">
    <property type="entry name" value="CNH"/>
    <property type="match status" value="1"/>
</dbReference>
<dbReference type="PANTHER" id="PTHR46572:SF1">
    <property type="entry name" value="RHO1 GUANINE NUCLEOTIDE EXCHANGE FACTOR TUS1"/>
    <property type="match status" value="1"/>
</dbReference>
<dbReference type="InterPro" id="IPR011993">
    <property type="entry name" value="PH-like_dom_sf"/>
</dbReference>
<evidence type="ECO:0000256" key="1">
    <source>
        <dbReference type="ARBA" id="ARBA00022658"/>
    </source>
</evidence>
<sequence>MYDAYRDRDHDMDETKPKLPQLPPLVTKAAAGIDHRTRIAWTPFDDHERPTGLGQGKGLGGARSRRPPPPPAEGLGVGVPAGHRLSGDGTRPGRTEEAHTPERGGTPEAEEGIIYPSPFVGDDTVTMVRGPRGSPTGRGSPTARGSPGRLPGSPVGRSSPMRRRSPSGPQVSPVGRGSPGGPRGSPARCAELPDVMFGDEEPALRPLPGLSAAREGIPPSVSTVGSRRDHKPGLHSAAPSSRARLLSDRTFSETLSSYYTCSSYTFNEYARHGSFGSVMGGQPLEHVPSVNAPTQPLSIELLSEEKLYQCYCVHKLSDIYEWLLKVYFEWFNEYILGKIEFIQLVQLLLEFQLPNTYEQEVIDKNVDHIIGSLVKQGAVRFEPNPQQTRGDITIIVAGLNVQGVFTELLSCYSLTHKKEMNTEEGYVCYSKLCASQMFNETRPLMRVSEVLSRPVGLWTEYWKLTDEELSEINPKEVKRQSYIFDLIVLEEKSLNLAHAAVEIYGAQFSPALLPTDENFASLAFDIFYPLIDLHKELLLTPIFGKLQTKGKFIDGVGKIYIKWCNEARATYLHYAESMAVVHEIISWEKQHETRFAAWLKEIDESPEITRSKLYHDVIFFGGFFKSLQNMPVTLRSILKCTDPSMDDYEYLNTAINEIEKLSTEVDTVHGMAVDQRKIVRFSRQILFSSSSATVGYVNINDEDKVIRQEKLNLKLTEKTRKLLREGVVYKKRELWLDPVPVYIVLLDNYFLITEIVTKGNEKKYKLTERPIPLDYLSLERKEDLKANSAEKEVTLMNVNSNNIDGLTAKSPSPNQLADPSNVPRHVYRTNASTMALDVPDDLIYSFKVRNTATNDSFTFHTFTVEERDAWISAIVESFRIHTETNDQRVFKLHVLSDLFKYDERQAPTNLLVAPEGSVIDVALKDYKKTQREKKTPVAADINCSGKFVYESKTFVICGSNHGIYMTIADNPTGWKLVLHVLKVVQVEVSLKLNLLFALSDKRLCYFSLPSLICAYYDPVQYLPNNQVVGVILQDKVTYFTMAEDFGNSRQLFFERKGKIVVLTPELDAITAAFKLFKPYKRYKLPLTSSFTSVEVYGIVVFRTSFIVCTSKGAILYNDTFNDHGITLPQLLNDPDLVQRLNHMQIANNPFKTTMEAAARHDSSKQKMAEYVKFDIAANKTRPVTCFQLSPNDFILVYDEAVIRMNKYGEIANWKADILVLDFYCTAACMTSEFLILTGENLVQIYDFNYTGNIMNNALSRLTPVQIIKGKKIRLLNASKTPDPVIALSHPSYPGRQLLLAFSLTR</sequence>
<dbReference type="OMA" id="HEIITWE"/>